<dbReference type="EMBL" id="JXSL01000030">
    <property type="protein sequence ID" value="KIL97530.1"/>
    <property type="molecule type" value="Genomic_DNA"/>
</dbReference>
<evidence type="ECO:0000259" key="1">
    <source>
        <dbReference type="Pfam" id="PF12146"/>
    </source>
</evidence>
<dbReference type="Gene3D" id="3.40.50.1820">
    <property type="entry name" value="alpha/beta hydrolase"/>
    <property type="match status" value="1"/>
</dbReference>
<dbReference type="OrthoDB" id="9798884at2"/>
<keyword evidence="3" id="KW-1185">Reference proteome</keyword>
<protein>
    <recommendedName>
        <fullName evidence="1">Serine aminopeptidase S33 domain-containing protein</fullName>
    </recommendedName>
</protein>
<organism evidence="2 3">
    <name type="scientific">Paramagnetospirillum magnetotacticum MS-1</name>
    <dbReference type="NCBI Taxonomy" id="272627"/>
    <lineage>
        <taxon>Bacteria</taxon>
        <taxon>Pseudomonadati</taxon>
        <taxon>Pseudomonadota</taxon>
        <taxon>Alphaproteobacteria</taxon>
        <taxon>Rhodospirillales</taxon>
        <taxon>Magnetospirillaceae</taxon>
        <taxon>Paramagnetospirillum</taxon>
    </lineage>
</organism>
<dbReference type="Proteomes" id="UP000031971">
    <property type="component" value="Unassembled WGS sequence"/>
</dbReference>
<name>A0A0C2YS51_PARME</name>
<dbReference type="STRING" id="272627.CCC_00591"/>
<dbReference type="InterPro" id="IPR022742">
    <property type="entry name" value="Hydrolase_4"/>
</dbReference>
<dbReference type="AlphaFoldDB" id="A0A0C2YS51"/>
<comment type="caution">
    <text evidence="2">The sequence shown here is derived from an EMBL/GenBank/DDBJ whole genome shotgun (WGS) entry which is preliminary data.</text>
</comment>
<gene>
    <name evidence="2" type="ORF">CCC_00591</name>
</gene>
<sequence length="270" mass="29364">MLMIMVKTVLGLGGVYLLLVGFVALMQRDMIYHPGKTRTRPDEAGLPEMVPVPIKSADGWIATSWYAAPRSPGRPTVVFFHGNSGTLADRAHKARAFLDAGMGVLLVEYRGYGGNAGRPSERGLYADAEAAMRWLIGQGVSSRRLVLYGESLGSGIAMEMAIRYEVMMVVLESPFTSLADLAPAYVLPPLAQLLTWDRYDNLIKAPSLRVPLLVVHGGKDTLVPVIMGHAVLNAADTIKEGLFLPEAGHNDLWEHGASKKILDFIARRAL</sequence>
<proteinExistence type="predicted"/>
<feature type="domain" description="Serine aminopeptidase S33" evidence="1">
    <location>
        <begin position="74"/>
        <end position="194"/>
    </location>
</feature>
<dbReference type="PANTHER" id="PTHR12277">
    <property type="entry name" value="ALPHA/BETA HYDROLASE DOMAIN-CONTAINING PROTEIN"/>
    <property type="match status" value="1"/>
</dbReference>
<accession>A0A0C2YS51</accession>
<evidence type="ECO:0000313" key="3">
    <source>
        <dbReference type="Proteomes" id="UP000031971"/>
    </source>
</evidence>
<reference evidence="2 3" key="1">
    <citation type="submission" date="2015-01" db="EMBL/GenBank/DDBJ databases">
        <title>Genome Sequence of Magnetospirillum magnetotacticum Strain MS-1.</title>
        <authorList>
            <person name="Marinov G.K."/>
            <person name="Smalley M.D."/>
            <person name="DeSalvo G."/>
        </authorList>
    </citation>
    <scope>NUCLEOTIDE SEQUENCE [LARGE SCALE GENOMIC DNA]</scope>
    <source>
        <strain evidence="2 3">MS-1</strain>
    </source>
</reference>
<dbReference type="InterPro" id="IPR029058">
    <property type="entry name" value="AB_hydrolase_fold"/>
</dbReference>
<dbReference type="Pfam" id="PF12146">
    <property type="entry name" value="Hydrolase_4"/>
    <property type="match status" value="1"/>
</dbReference>
<dbReference type="SUPFAM" id="SSF53474">
    <property type="entry name" value="alpha/beta-Hydrolases"/>
    <property type="match status" value="1"/>
</dbReference>
<evidence type="ECO:0000313" key="2">
    <source>
        <dbReference type="EMBL" id="KIL97530.1"/>
    </source>
</evidence>